<evidence type="ECO:0000313" key="3">
    <source>
        <dbReference type="Proteomes" id="UP001597557"/>
    </source>
</evidence>
<proteinExistence type="predicted"/>
<dbReference type="InterPro" id="IPR037107">
    <property type="entry name" value="Put_OMP_sf"/>
</dbReference>
<dbReference type="Gene3D" id="2.40.128.140">
    <property type="entry name" value="Outer membrane protein"/>
    <property type="match status" value="1"/>
</dbReference>
<organism evidence="2 3">
    <name type="scientific">Mucilaginibacter ximonensis</name>
    <dbReference type="NCBI Taxonomy" id="538021"/>
    <lineage>
        <taxon>Bacteria</taxon>
        <taxon>Pseudomonadati</taxon>
        <taxon>Bacteroidota</taxon>
        <taxon>Sphingobacteriia</taxon>
        <taxon>Sphingobacteriales</taxon>
        <taxon>Sphingobacteriaceae</taxon>
        <taxon>Mucilaginibacter</taxon>
    </lineage>
</organism>
<dbReference type="Proteomes" id="UP001597557">
    <property type="component" value="Unassembled WGS sequence"/>
</dbReference>
<comment type="caution">
    <text evidence="2">The sequence shown here is derived from an EMBL/GenBank/DDBJ whole genome shotgun (WGS) entry which is preliminary data.</text>
</comment>
<protein>
    <submittedName>
        <fullName evidence="2">Lipid A deacylase LpxR family protein</fullName>
    </submittedName>
</protein>
<feature type="signal peptide" evidence="1">
    <location>
        <begin position="1"/>
        <end position="19"/>
    </location>
</feature>
<feature type="chain" id="PRO_5047070230" evidence="1">
    <location>
        <begin position="20"/>
        <end position="317"/>
    </location>
</feature>
<reference evidence="3" key="1">
    <citation type="journal article" date="2019" name="Int. J. Syst. Evol. Microbiol.">
        <title>The Global Catalogue of Microorganisms (GCM) 10K type strain sequencing project: providing services to taxonomists for standard genome sequencing and annotation.</title>
        <authorList>
            <consortium name="The Broad Institute Genomics Platform"/>
            <consortium name="The Broad Institute Genome Sequencing Center for Infectious Disease"/>
            <person name="Wu L."/>
            <person name="Ma J."/>
        </authorList>
    </citation>
    <scope>NUCLEOTIDE SEQUENCE [LARGE SCALE GENOMIC DNA]</scope>
    <source>
        <strain evidence="3">KCTC 22437</strain>
    </source>
</reference>
<name>A0ABW5YF76_9SPHI</name>
<gene>
    <name evidence="2" type="ORF">ACFS5N_15835</name>
</gene>
<dbReference type="InterPro" id="IPR018707">
    <property type="entry name" value="LpxR"/>
</dbReference>
<dbReference type="EMBL" id="JBHUPD010000003">
    <property type="protein sequence ID" value="MFD2873953.1"/>
    <property type="molecule type" value="Genomic_DNA"/>
</dbReference>
<dbReference type="Pfam" id="PF09982">
    <property type="entry name" value="LpxR"/>
    <property type="match status" value="1"/>
</dbReference>
<keyword evidence="1" id="KW-0732">Signal</keyword>
<accession>A0ABW5YF76</accession>
<evidence type="ECO:0000256" key="1">
    <source>
        <dbReference type="SAM" id="SignalP"/>
    </source>
</evidence>
<evidence type="ECO:0000313" key="2">
    <source>
        <dbReference type="EMBL" id="MFD2873953.1"/>
    </source>
</evidence>
<sequence length="317" mass="35188">MRNLYLTLLLVITVTCTFAQNHQNEFGIQSDNDSYLGQGSDRYYTDGLYLYFRHALDVKASDKLKNKVLGFDLGQKIFNPQSGAVPSASYIDRPFAGYLYAGASMNYLYKNESNFKIGVQLGVIGPASGGQTAQTWVHNNFGFYAPNGWQYQIKNNAVVNFSGEYNRLIARDTALDLSFASYANLGTGFTGAGAGLLFRLGVFNQLFNSASTQSSVIADNSIVTPNKHEFFLYYKPMANVIAYDATIQGGLFNKKDEAGSLEVTAEPQRFVLSNHVGVTYATKRWVIDVAAIFHSKDTKYQQLSEAWGSATLYYKFD</sequence>
<dbReference type="RefSeq" id="WP_377187686.1">
    <property type="nucleotide sequence ID" value="NZ_JBHUPD010000003.1"/>
</dbReference>
<keyword evidence="3" id="KW-1185">Reference proteome</keyword>